<dbReference type="GO" id="GO:0016020">
    <property type="term" value="C:membrane"/>
    <property type="evidence" value="ECO:0007669"/>
    <property type="project" value="UniProtKB-SubCell"/>
</dbReference>
<feature type="transmembrane region" description="Helical" evidence="7">
    <location>
        <begin position="196"/>
        <end position="219"/>
    </location>
</feature>
<feature type="transmembrane region" description="Helical" evidence="7">
    <location>
        <begin position="40"/>
        <end position="60"/>
    </location>
</feature>
<feature type="transmembrane region" description="Helical" evidence="7">
    <location>
        <begin position="265"/>
        <end position="288"/>
    </location>
</feature>
<evidence type="ECO:0000256" key="2">
    <source>
        <dbReference type="ARBA" id="ARBA00022692"/>
    </source>
</evidence>
<comment type="similarity">
    <text evidence="5">Belongs to the SAT4 family.</text>
</comment>
<evidence type="ECO:0000256" key="6">
    <source>
        <dbReference type="SAM" id="MobiDB-lite"/>
    </source>
</evidence>
<evidence type="ECO:0000256" key="1">
    <source>
        <dbReference type="ARBA" id="ARBA00004141"/>
    </source>
</evidence>
<feature type="transmembrane region" description="Helical" evidence="7">
    <location>
        <begin position="115"/>
        <end position="139"/>
    </location>
</feature>
<feature type="transmembrane region" description="Helical" evidence="7">
    <location>
        <begin position="151"/>
        <end position="173"/>
    </location>
</feature>
<proteinExistence type="inferred from homology"/>
<evidence type="ECO:0000313" key="9">
    <source>
        <dbReference type="EMBL" id="KAH7033656.1"/>
    </source>
</evidence>
<comment type="caution">
    <text evidence="9">The sequence shown here is derived from an EMBL/GenBank/DDBJ whole genome shotgun (WGS) entry which is preliminary data.</text>
</comment>
<dbReference type="InterPro" id="IPR049326">
    <property type="entry name" value="Rhodopsin_dom_fungi"/>
</dbReference>
<feature type="domain" description="Rhodopsin" evidence="8">
    <location>
        <begin position="56"/>
        <end position="293"/>
    </location>
</feature>
<comment type="subcellular location">
    <subcellularLocation>
        <location evidence="1">Membrane</location>
        <topology evidence="1">Multi-pass membrane protein</topology>
    </subcellularLocation>
</comment>
<reference evidence="9" key="1">
    <citation type="journal article" date="2021" name="Nat. Commun.">
        <title>Genetic determinants of endophytism in the Arabidopsis root mycobiome.</title>
        <authorList>
            <person name="Mesny F."/>
            <person name="Miyauchi S."/>
            <person name="Thiergart T."/>
            <person name="Pickel B."/>
            <person name="Atanasova L."/>
            <person name="Karlsson M."/>
            <person name="Huettel B."/>
            <person name="Barry K.W."/>
            <person name="Haridas S."/>
            <person name="Chen C."/>
            <person name="Bauer D."/>
            <person name="Andreopoulos W."/>
            <person name="Pangilinan J."/>
            <person name="LaButti K."/>
            <person name="Riley R."/>
            <person name="Lipzen A."/>
            <person name="Clum A."/>
            <person name="Drula E."/>
            <person name="Henrissat B."/>
            <person name="Kohler A."/>
            <person name="Grigoriev I.V."/>
            <person name="Martin F.M."/>
            <person name="Hacquard S."/>
        </authorList>
    </citation>
    <scope>NUCLEOTIDE SEQUENCE</scope>
    <source>
        <strain evidence="9">MPI-CAGE-CH-0230</strain>
    </source>
</reference>
<sequence>MSGLQNDVLNSAPRATWLGARDAGFPVVSESSDKFARGQLAGVITCTTAVTILVFLRFLVKYTSGTRMLLDDWTCIVAWMSIIIYAMTAIMMFHYGLGHHMSEVSEDSYVEILRWLYASSIVYIPATYVTKVTLLLLVARVFAVMEKVVRGIYIFIIALFLAYLPIQLVKMFICTPIASYWDPNIAGTCLEMRKVFVSDLCLAIITDTTILILPIPLTWSLSFSWKKKIKIGVLLGAGGAATAVTTYRLYLVIQYLDSVDSTYDFAFLATLTLLEMVLGLSCACLPTLNVLVERVTRRASGANSDRQPQNMPRTRRSQLPPDRRDEPSELSKMWTTITGKTIASSTTRAGDRSTTTATTTIRPFGSFITSKLRGGTATTTHTNVHDELPVHNHGMHLLTTHGNLETCSASEHTINTHSDRMPCAAAATAATAAITPQTEPESPDFDVEMQMSSGKPVLITSNGGQVPTGPECLRLVDAAQGRREGWLAPAAEISAAERELAAAAGLGAGATARSAMAFNAQWCQSLRDTTGHDGAGPKRDWIWDGTWRG</sequence>
<evidence type="ECO:0000256" key="3">
    <source>
        <dbReference type="ARBA" id="ARBA00022989"/>
    </source>
</evidence>
<keyword evidence="10" id="KW-1185">Reference proteome</keyword>
<name>A0A9P9BS54_9PEZI</name>
<dbReference type="AlphaFoldDB" id="A0A9P9BS54"/>
<accession>A0A9P9BS54</accession>
<feature type="transmembrane region" description="Helical" evidence="7">
    <location>
        <begin position="72"/>
        <end position="95"/>
    </location>
</feature>
<dbReference type="RefSeq" id="XP_046014488.1">
    <property type="nucleotide sequence ID" value="XM_046158631.1"/>
</dbReference>
<keyword evidence="4 7" id="KW-0472">Membrane</keyword>
<dbReference type="InterPro" id="IPR052337">
    <property type="entry name" value="SAT4-like"/>
</dbReference>
<dbReference type="PANTHER" id="PTHR33048">
    <property type="entry name" value="PTH11-LIKE INTEGRAL MEMBRANE PROTEIN (AFU_ORTHOLOGUE AFUA_5G11245)"/>
    <property type="match status" value="1"/>
</dbReference>
<gene>
    <name evidence="9" type="ORF">B0I36DRAFT_362300</name>
</gene>
<dbReference type="OrthoDB" id="5378633at2759"/>
<evidence type="ECO:0000256" key="7">
    <source>
        <dbReference type="SAM" id="Phobius"/>
    </source>
</evidence>
<feature type="transmembrane region" description="Helical" evidence="7">
    <location>
        <begin position="231"/>
        <end position="253"/>
    </location>
</feature>
<dbReference type="EMBL" id="JAGTJQ010000004">
    <property type="protein sequence ID" value="KAH7033656.1"/>
    <property type="molecule type" value="Genomic_DNA"/>
</dbReference>
<evidence type="ECO:0000256" key="4">
    <source>
        <dbReference type="ARBA" id="ARBA00023136"/>
    </source>
</evidence>
<dbReference type="PANTHER" id="PTHR33048:SF108">
    <property type="entry name" value="INTEGRAL MEMBRANE PROTEIN"/>
    <property type="match status" value="1"/>
</dbReference>
<keyword evidence="3 7" id="KW-1133">Transmembrane helix</keyword>
<feature type="region of interest" description="Disordered" evidence="6">
    <location>
        <begin position="299"/>
        <end position="331"/>
    </location>
</feature>
<evidence type="ECO:0000313" key="10">
    <source>
        <dbReference type="Proteomes" id="UP000756346"/>
    </source>
</evidence>
<protein>
    <recommendedName>
        <fullName evidence="8">Rhodopsin domain-containing protein</fullName>
    </recommendedName>
</protein>
<feature type="compositionally biased region" description="Polar residues" evidence="6">
    <location>
        <begin position="301"/>
        <end position="312"/>
    </location>
</feature>
<evidence type="ECO:0000259" key="8">
    <source>
        <dbReference type="Pfam" id="PF20684"/>
    </source>
</evidence>
<dbReference type="GeneID" id="70188177"/>
<keyword evidence="2 7" id="KW-0812">Transmembrane</keyword>
<dbReference type="Proteomes" id="UP000756346">
    <property type="component" value="Unassembled WGS sequence"/>
</dbReference>
<evidence type="ECO:0000256" key="5">
    <source>
        <dbReference type="ARBA" id="ARBA00038359"/>
    </source>
</evidence>
<dbReference type="Pfam" id="PF20684">
    <property type="entry name" value="Fung_rhodopsin"/>
    <property type="match status" value="1"/>
</dbReference>
<organism evidence="9 10">
    <name type="scientific">Microdochium trichocladiopsis</name>
    <dbReference type="NCBI Taxonomy" id="1682393"/>
    <lineage>
        <taxon>Eukaryota</taxon>
        <taxon>Fungi</taxon>
        <taxon>Dikarya</taxon>
        <taxon>Ascomycota</taxon>
        <taxon>Pezizomycotina</taxon>
        <taxon>Sordariomycetes</taxon>
        <taxon>Xylariomycetidae</taxon>
        <taxon>Xylariales</taxon>
        <taxon>Microdochiaceae</taxon>
        <taxon>Microdochium</taxon>
    </lineage>
</organism>